<keyword evidence="1" id="KW-0812">Transmembrane</keyword>
<feature type="transmembrane region" description="Helical" evidence="1">
    <location>
        <begin position="84"/>
        <end position="102"/>
    </location>
</feature>
<comment type="caution">
    <text evidence="3">The sequence shown here is derived from an EMBL/GenBank/DDBJ whole genome shotgun (WGS) entry which is preliminary data.</text>
</comment>
<keyword evidence="1" id="KW-1133">Transmembrane helix</keyword>
<protein>
    <submittedName>
        <fullName evidence="3">Uncharacterized protein</fullName>
    </submittedName>
</protein>
<dbReference type="EMBL" id="MDEC01000027">
    <property type="protein sequence ID" value="PPU60802.1"/>
    <property type="molecule type" value="Genomic_DNA"/>
</dbReference>
<dbReference type="Proteomes" id="UP000237872">
    <property type="component" value="Unassembled WGS sequence"/>
</dbReference>
<accession>A0A2S7CGV2</accession>
<gene>
    <name evidence="2" type="ORF">ACI6Q5_05380</name>
    <name evidence="3" type="ORF">XcodCFBP4690_17120</name>
</gene>
<evidence type="ECO:0000313" key="5">
    <source>
        <dbReference type="Proteomes" id="UP001637990"/>
    </source>
</evidence>
<name>A0A2S7CGV2_9XANT</name>
<dbReference type="EMBL" id="JBJGBS010000014">
    <property type="protein sequence ID" value="MFO3704414.1"/>
    <property type="molecule type" value="Genomic_DNA"/>
</dbReference>
<dbReference type="Proteomes" id="UP001637990">
    <property type="component" value="Unassembled WGS sequence"/>
</dbReference>
<feature type="transmembrane region" description="Helical" evidence="1">
    <location>
        <begin position="108"/>
        <end position="133"/>
    </location>
</feature>
<keyword evidence="1" id="KW-0472">Membrane</keyword>
<organism evidence="3 4">
    <name type="scientific">Xanthomonas codiaei</name>
    <dbReference type="NCBI Taxonomy" id="56463"/>
    <lineage>
        <taxon>Bacteria</taxon>
        <taxon>Pseudomonadati</taxon>
        <taxon>Pseudomonadota</taxon>
        <taxon>Gammaproteobacteria</taxon>
        <taxon>Lysobacterales</taxon>
        <taxon>Lysobacteraceae</taxon>
        <taxon>Xanthomonas</taxon>
    </lineage>
</organism>
<reference evidence="2 5" key="2">
    <citation type="submission" date="2024-11" db="EMBL/GenBank/DDBJ databases">
        <title>Genome sequencing of Xanthomonas codiaei.</title>
        <authorList>
            <person name="Studholme D.J."/>
        </authorList>
    </citation>
    <scope>NUCLEOTIDE SEQUENCE [LARGE SCALE GENOMIC DNA]</scope>
    <source>
        <strain evidence="2 5">NCPPB 4350</strain>
    </source>
</reference>
<keyword evidence="5" id="KW-1185">Reference proteome</keyword>
<dbReference type="RefSeq" id="WP_104542810.1">
    <property type="nucleotide sequence ID" value="NZ_JBJGBS010000014.1"/>
</dbReference>
<feature type="transmembrane region" description="Helical" evidence="1">
    <location>
        <begin position="46"/>
        <end position="63"/>
    </location>
</feature>
<reference evidence="3 4" key="1">
    <citation type="submission" date="2016-08" db="EMBL/GenBank/DDBJ databases">
        <authorList>
            <person name="Seilhamer J.J."/>
        </authorList>
    </citation>
    <scope>NUCLEOTIDE SEQUENCE [LARGE SCALE GENOMIC DNA]</scope>
    <source>
        <strain evidence="3 4">CFBP4690</strain>
    </source>
</reference>
<evidence type="ECO:0000313" key="2">
    <source>
        <dbReference type="EMBL" id="MFO3704414.1"/>
    </source>
</evidence>
<evidence type="ECO:0000313" key="4">
    <source>
        <dbReference type="Proteomes" id="UP000237872"/>
    </source>
</evidence>
<dbReference type="AlphaFoldDB" id="A0A2S7CGV2"/>
<proteinExistence type="predicted"/>
<evidence type="ECO:0000256" key="1">
    <source>
        <dbReference type="SAM" id="Phobius"/>
    </source>
</evidence>
<sequence length="139" mass="14828">MNAQIKNGLGISLAGLATFIALHGSAFAEGAQALWLFLFKITQDVPLGTGSFLLALALATISQPMLRRWLPHSRANHTKHARTFLVEFVALVVGFGVMWALTGTMPGMLLGIVAGFAAPFFYRAAAAAWALFLRKASAP</sequence>
<evidence type="ECO:0000313" key="3">
    <source>
        <dbReference type="EMBL" id="PPU60802.1"/>
    </source>
</evidence>